<accession>A0A9P3GFU7</accession>
<gene>
    <name evidence="2" type="ORF">PsYK624_096980</name>
</gene>
<evidence type="ECO:0000313" key="2">
    <source>
        <dbReference type="EMBL" id="GJE93539.1"/>
    </source>
</evidence>
<reference evidence="2 3" key="1">
    <citation type="submission" date="2021-08" db="EMBL/GenBank/DDBJ databases">
        <title>Draft Genome Sequence of Phanerochaete sordida strain YK-624.</title>
        <authorList>
            <person name="Mori T."/>
            <person name="Dohra H."/>
            <person name="Suzuki T."/>
            <person name="Kawagishi H."/>
            <person name="Hirai H."/>
        </authorList>
    </citation>
    <scope>NUCLEOTIDE SEQUENCE [LARGE SCALE GENOMIC DNA]</scope>
    <source>
        <strain evidence="2 3">YK-624</strain>
    </source>
</reference>
<protein>
    <submittedName>
        <fullName evidence="2">Uncharacterized protein</fullName>
    </submittedName>
</protein>
<dbReference type="Proteomes" id="UP000703269">
    <property type="component" value="Unassembled WGS sequence"/>
</dbReference>
<feature type="compositionally biased region" description="Basic residues" evidence="1">
    <location>
        <begin position="1"/>
        <end position="13"/>
    </location>
</feature>
<sequence>MIGRLVRRRKRASDHRGPNVDLLCQAPPPLCEEASTLLPRCLVPAFATSFPWPKTSERTFQPLLAGANVTRSFMPPYAT</sequence>
<proteinExistence type="predicted"/>
<organism evidence="2 3">
    <name type="scientific">Phanerochaete sordida</name>
    <dbReference type="NCBI Taxonomy" id="48140"/>
    <lineage>
        <taxon>Eukaryota</taxon>
        <taxon>Fungi</taxon>
        <taxon>Dikarya</taxon>
        <taxon>Basidiomycota</taxon>
        <taxon>Agaricomycotina</taxon>
        <taxon>Agaricomycetes</taxon>
        <taxon>Polyporales</taxon>
        <taxon>Phanerochaetaceae</taxon>
        <taxon>Phanerochaete</taxon>
    </lineage>
</organism>
<name>A0A9P3GFU7_9APHY</name>
<comment type="caution">
    <text evidence="2">The sequence shown here is derived from an EMBL/GenBank/DDBJ whole genome shotgun (WGS) entry which is preliminary data.</text>
</comment>
<evidence type="ECO:0000313" key="3">
    <source>
        <dbReference type="Proteomes" id="UP000703269"/>
    </source>
</evidence>
<keyword evidence="3" id="KW-1185">Reference proteome</keyword>
<dbReference type="AlphaFoldDB" id="A0A9P3GFU7"/>
<evidence type="ECO:0000256" key="1">
    <source>
        <dbReference type="SAM" id="MobiDB-lite"/>
    </source>
</evidence>
<feature type="region of interest" description="Disordered" evidence="1">
    <location>
        <begin position="1"/>
        <end position="20"/>
    </location>
</feature>
<dbReference type="EMBL" id="BPQB01000033">
    <property type="protein sequence ID" value="GJE93539.1"/>
    <property type="molecule type" value="Genomic_DNA"/>
</dbReference>